<dbReference type="Pfam" id="PF22178">
    <property type="entry name" value="Gp5_trimer_C"/>
    <property type="match status" value="1"/>
</dbReference>
<dbReference type="PANTHER" id="PTHR32305:SF11">
    <property type="entry name" value="TYPE VI SECRETION SYSTEM SPIKE PROTEIN VGRG3"/>
    <property type="match status" value="1"/>
</dbReference>
<dbReference type="Gene3D" id="2.40.50.230">
    <property type="entry name" value="Gp5 N-terminal domain"/>
    <property type="match status" value="1"/>
</dbReference>
<dbReference type="SUPFAM" id="SSF69349">
    <property type="entry name" value="Phage fibre proteins"/>
    <property type="match status" value="1"/>
</dbReference>
<feature type="compositionally biased region" description="Basic and acidic residues" evidence="1">
    <location>
        <begin position="201"/>
        <end position="215"/>
    </location>
</feature>
<reference evidence="3" key="1">
    <citation type="journal article" date="2019" name="Microbiol. Resour. Announc.">
        <title>Draft Genome Sequences of Five Environmental Bacterial Isolates That Degrade Polyethylene Terephthalate Plastic.</title>
        <authorList>
            <person name="Leon-Zayas R."/>
            <person name="Roberts C."/>
            <person name="Vague M."/>
            <person name="Mellies J.L."/>
        </authorList>
    </citation>
    <scope>NUCLEOTIDE SEQUENCE</scope>
    <source>
        <strain evidence="3">13.2</strain>
    </source>
</reference>
<accession>A0AAU7BFT4</accession>
<evidence type="ECO:0000259" key="2">
    <source>
        <dbReference type="Pfam" id="PF22178"/>
    </source>
</evidence>
<name>A0AAU7BFT4_9PSED</name>
<protein>
    <recommendedName>
        <fullName evidence="2">Gp5/Type VI secretion system Vgr C-terminal trimerisation domain-containing protein</fullName>
    </recommendedName>
</protein>
<proteinExistence type="predicted"/>
<reference evidence="3" key="2">
    <citation type="submission" date="2024-05" db="EMBL/GenBank/DDBJ databases">
        <authorList>
            <person name="Mellies J."/>
            <person name="Newton I."/>
        </authorList>
    </citation>
    <scope>NUCLEOTIDE SEQUENCE</scope>
    <source>
        <strain evidence="3">13.2</strain>
    </source>
</reference>
<feature type="region of interest" description="Disordered" evidence="1">
    <location>
        <begin position="192"/>
        <end position="215"/>
    </location>
</feature>
<dbReference type="EMBL" id="CP157179">
    <property type="protein sequence ID" value="XBG31452.1"/>
    <property type="molecule type" value="Genomic_DNA"/>
</dbReference>
<dbReference type="InterPro" id="IPR037026">
    <property type="entry name" value="Vgr_OB-fold_dom_sf"/>
</dbReference>
<organism evidence="3">
    <name type="scientific">Pseudomonas sp. 13.2</name>
    <dbReference type="NCBI Taxonomy" id="3144665"/>
    <lineage>
        <taxon>Bacteria</taxon>
        <taxon>Pseudomonadati</taxon>
        <taxon>Pseudomonadota</taxon>
        <taxon>Gammaproteobacteria</taxon>
        <taxon>Pseudomonadales</taxon>
        <taxon>Pseudomonadaceae</taxon>
        <taxon>Pseudomonas</taxon>
    </lineage>
</organism>
<dbReference type="PANTHER" id="PTHR32305">
    <property type="match status" value="1"/>
</dbReference>
<dbReference type="AlphaFoldDB" id="A0AAU7BFT4"/>
<feature type="domain" description="Gp5/Type VI secretion system Vgr C-terminal trimerisation" evidence="2">
    <location>
        <begin position="46"/>
        <end position="150"/>
    </location>
</feature>
<evidence type="ECO:0000313" key="3">
    <source>
        <dbReference type="EMBL" id="XBG31452.1"/>
    </source>
</evidence>
<gene>
    <name evidence="3" type="ORF">ABH853_24715</name>
</gene>
<dbReference type="InterPro" id="IPR054030">
    <property type="entry name" value="Gp5_Vgr_C"/>
</dbReference>
<dbReference type="InterPro" id="IPR050708">
    <property type="entry name" value="T6SS_VgrG/RHS"/>
</dbReference>
<sequence length="215" mass="23461">MAIPRIGQDVIIHYVNGDPDQPMITGRTYCGDQLPPYDLPDHKTRMTIKSQTHKGEGFNELRFEDELGKEEVFIHAQRDQNTLVNHNQSLSVGVDRTQQIGQDESIAIGRNRLRVVKANDTLKVGGGKNDLIAGDYEVEAGNTLRLKCGKTLIEMHANGTLNITCETFNFTAQQTGQINTLAAKLDLNPTGSSAGAGANGRDSDSLKADVDGHFD</sequence>
<evidence type="ECO:0000256" key="1">
    <source>
        <dbReference type="SAM" id="MobiDB-lite"/>
    </source>
</evidence>